<dbReference type="PROSITE" id="PS51257">
    <property type="entry name" value="PROKAR_LIPOPROTEIN"/>
    <property type="match status" value="1"/>
</dbReference>
<evidence type="ECO:0000313" key="6">
    <source>
        <dbReference type="Proteomes" id="UP000182367"/>
    </source>
</evidence>
<reference evidence="5" key="1">
    <citation type="submission" date="2016-03" db="EMBL/GenBank/DDBJ databases">
        <title>Draft genome sequence of Paenibacillus glacialis DSM 22343.</title>
        <authorList>
            <person name="Shin S.-K."/>
            <person name="Yi H."/>
        </authorList>
    </citation>
    <scope>NUCLEOTIDE SEQUENCE [LARGE SCALE GENOMIC DNA]</scope>
    <source>
        <strain evidence="5">NBRC 105008</strain>
    </source>
</reference>
<evidence type="ECO:0000313" key="3">
    <source>
        <dbReference type="EMBL" id="OCB71609.1"/>
    </source>
</evidence>
<sequence>MKNLLIISFFCLSLLGCASDNSIDTPAELSTFNIELVPSTVNVTIEETLSITVNANEKIELLGTSLDNLEVKNFSNLGFGSSVVLYFNFDTPGQKTIRVRALNSKNGISEKQVIVNVTRGNTIKITGMKVVSFYNINQTWDPEYGANDPNRLADVVFGFSKLKISNQFQNGYNMQRWFVSTVKENQGDLNWGLTNDDLYIKSDKKLRVGLVDKDGDVVQDLLNAVPDYKEISFTDYLISKPNTITYSFPDINLQFILTVEWPIQ</sequence>
<proteinExistence type="predicted"/>
<evidence type="ECO:0000256" key="1">
    <source>
        <dbReference type="SAM" id="SignalP"/>
    </source>
</evidence>
<dbReference type="Proteomes" id="UP000093226">
    <property type="component" value="Unassembled WGS sequence"/>
</dbReference>
<dbReference type="STRING" id="551990.SAMN05192550_0308"/>
<accession>A0A1B9DPI4</accession>
<keyword evidence="6" id="KW-1185">Reference proteome</keyword>
<dbReference type="AlphaFoldDB" id="A0A1B9DPI4"/>
<dbReference type="EMBL" id="FNEO01000001">
    <property type="protein sequence ID" value="SDI59805.1"/>
    <property type="molecule type" value="Genomic_DNA"/>
</dbReference>
<dbReference type="Proteomes" id="UP000321579">
    <property type="component" value="Unassembled WGS sequence"/>
</dbReference>
<comment type="caution">
    <text evidence="3">The sequence shown here is derived from an EMBL/GenBank/DDBJ whole genome shotgun (WGS) entry which is preliminary data.</text>
</comment>
<evidence type="ECO:0000313" key="7">
    <source>
        <dbReference type="Proteomes" id="UP000321579"/>
    </source>
</evidence>
<feature type="signal peptide" evidence="1">
    <location>
        <begin position="1"/>
        <end position="18"/>
    </location>
</feature>
<dbReference type="RefSeq" id="WP_066328318.1">
    <property type="nucleotide sequence ID" value="NZ_BJVF01000001.1"/>
</dbReference>
<evidence type="ECO:0000313" key="4">
    <source>
        <dbReference type="EMBL" id="SDI59805.1"/>
    </source>
</evidence>
<reference evidence="3" key="2">
    <citation type="submission" date="2016-03" db="EMBL/GenBank/DDBJ databases">
        <authorList>
            <person name="Ploux O."/>
        </authorList>
    </citation>
    <scope>NUCLEOTIDE SEQUENCE</scope>
    <source>
        <strain evidence="3">NBRC 105008</strain>
    </source>
</reference>
<keyword evidence="1" id="KW-0732">Signal</keyword>
<dbReference type="OrthoDB" id="1425378at2"/>
<reference evidence="2 7" key="4">
    <citation type="submission" date="2019-07" db="EMBL/GenBank/DDBJ databases">
        <title>Whole genome shotgun sequence of Flavobacterium glycines NBRC 105008.</title>
        <authorList>
            <person name="Hosoyama A."/>
            <person name="Uohara A."/>
            <person name="Ohji S."/>
            <person name="Ichikawa N."/>
        </authorList>
    </citation>
    <scope>NUCLEOTIDE SEQUENCE [LARGE SCALE GENOMIC DNA]</scope>
    <source>
        <strain evidence="2 7">NBRC 105008</strain>
    </source>
</reference>
<dbReference type="EMBL" id="LVEO01000018">
    <property type="protein sequence ID" value="OCB71609.1"/>
    <property type="molecule type" value="Genomic_DNA"/>
</dbReference>
<organism evidence="3 5">
    <name type="scientific">Flavobacterium glycines</name>
    <dbReference type="NCBI Taxonomy" id="551990"/>
    <lineage>
        <taxon>Bacteria</taxon>
        <taxon>Pseudomonadati</taxon>
        <taxon>Bacteroidota</taxon>
        <taxon>Flavobacteriia</taxon>
        <taxon>Flavobacteriales</taxon>
        <taxon>Flavobacteriaceae</taxon>
        <taxon>Flavobacterium</taxon>
    </lineage>
</organism>
<protein>
    <submittedName>
        <fullName evidence="3">Uncharacterized protein</fullName>
    </submittedName>
</protein>
<evidence type="ECO:0000313" key="2">
    <source>
        <dbReference type="EMBL" id="GEL10650.1"/>
    </source>
</evidence>
<dbReference type="Proteomes" id="UP000182367">
    <property type="component" value="Unassembled WGS sequence"/>
</dbReference>
<evidence type="ECO:0000313" key="5">
    <source>
        <dbReference type="Proteomes" id="UP000093226"/>
    </source>
</evidence>
<gene>
    <name evidence="3" type="ORF">FBGL_10295</name>
    <name evidence="2" type="ORF">FGL01_13890</name>
    <name evidence="4" type="ORF">SAMN05192550_0308</name>
</gene>
<name>A0A1B9DPI4_9FLAO</name>
<dbReference type="EMBL" id="BJVF01000001">
    <property type="protein sequence ID" value="GEL10650.1"/>
    <property type="molecule type" value="Genomic_DNA"/>
</dbReference>
<reference evidence="4 6" key="3">
    <citation type="submission" date="2016-10" db="EMBL/GenBank/DDBJ databases">
        <authorList>
            <person name="Varghese N."/>
            <person name="Submissions S."/>
        </authorList>
    </citation>
    <scope>NUCLEOTIDE SEQUENCE [LARGE SCALE GENOMIC DNA]</scope>
    <source>
        <strain evidence="4 6">Gm-149</strain>
    </source>
</reference>
<feature type="chain" id="PRO_5044556153" evidence="1">
    <location>
        <begin position="19"/>
        <end position="264"/>
    </location>
</feature>